<protein>
    <submittedName>
        <fullName evidence="1">Uncharacterized protein</fullName>
    </submittedName>
</protein>
<gene>
    <name evidence="1" type="ORF">BAGA_19030</name>
</gene>
<reference evidence="1 2" key="1">
    <citation type="submission" date="2014-06" db="EMBL/GenBank/DDBJ databases">
        <title>Draft genome sequence of Bacillus gaemokensis JCM 15801 (MCCC 1A00707).</title>
        <authorList>
            <person name="Lai Q."/>
            <person name="Liu Y."/>
            <person name="Shao Z."/>
        </authorList>
    </citation>
    <scope>NUCLEOTIDE SEQUENCE [LARGE SCALE GENOMIC DNA]</scope>
    <source>
        <strain evidence="1 2">JCM 15801</strain>
    </source>
</reference>
<evidence type="ECO:0000313" key="1">
    <source>
        <dbReference type="EMBL" id="KEK22496.1"/>
    </source>
</evidence>
<sequence>MAVYKITNIERYKGKKEDDLARLGKQITIHTLKKGHGAILPYADTSGYVLVTSVVQYIDKTDSGKMITISTMNTTYTLRKVADDLL</sequence>
<dbReference type="AlphaFoldDB" id="A0A073K7J2"/>
<accession>A0A073K7J2</accession>
<dbReference type="EMBL" id="JOTM01000030">
    <property type="protein sequence ID" value="KEK22496.1"/>
    <property type="molecule type" value="Genomic_DNA"/>
</dbReference>
<comment type="caution">
    <text evidence="1">The sequence shown here is derived from an EMBL/GenBank/DDBJ whole genome shotgun (WGS) entry which is preliminary data.</text>
</comment>
<dbReference type="STRING" id="574375.AZF08_13875"/>
<dbReference type="Proteomes" id="UP000027778">
    <property type="component" value="Unassembled WGS sequence"/>
</dbReference>
<organism evidence="1 2">
    <name type="scientific">Bacillus gaemokensis</name>
    <dbReference type="NCBI Taxonomy" id="574375"/>
    <lineage>
        <taxon>Bacteria</taxon>
        <taxon>Bacillati</taxon>
        <taxon>Bacillota</taxon>
        <taxon>Bacilli</taxon>
        <taxon>Bacillales</taxon>
        <taxon>Bacillaceae</taxon>
        <taxon>Bacillus</taxon>
        <taxon>Bacillus cereus group</taxon>
    </lineage>
</organism>
<dbReference type="RefSeq" id="WP_033677369.1">
    <property type="nucleotide sequence ID" value="NZ_JOTM01000030.1"/>
</dbReference>
<proteinExistence type="predicted"/>
<name>A0A073K7J2_9BACI</name>
<evidence type="ECO:0000313" key="2">
    <source>
        <dbReference type="Proteomes" id="UP000027778"/>
    </source>
</evidence>
<keyword evidence="2" id="KW-1185">Reference proteome</keyword>